<sequence>MRRPARSLVAAMLLTPAGLAGCGDGDPGAGAAETSEASPDDSSGGPGATAGTEGPDGGTSDPSTEPERTGPEVQVVELTFAGGEVTSGAGRVAVAAGSPVRLEVTSDVDEEVHVHGYDIEVPVAAGATTTVELVGDLPGVWEVELHDSGQLLCELEIAG</sequence>
<feature type="region of interest" description="Disordered" evidence="1">
    <location>
        <begin position="17"/>
        <end position="72"/>
    </location>
</feature>
<evidence type="ECO:0008006" key="4">
    <source>
        <dbReference type="Google" id="ProtNLM"/>
    </source>
</evidence>
<feature type="signal peptide" evidence="2">
    <location>
        <begin position="1"/>
        <end position="22"/>
    </location>
</feature>
<accession>A0A6J4GYN2</accession>
<dbReference type="Gene3D" id="2.60.40.420">
    <property type="entry name" value="Cupredoxins - blue copper proteins"/>
    <property type="match status" value="1"/>
</dbReference>
<protein>
    <recommendedName>
        <fullName evidence="4">EfeO-type cupredoxin-like domain-containing protein</fullName>
    </recommendedName>
</protein>
<gene>
    <name evidence="3" type="ORF">AVDCRST_MAG20-175</name>
</gene>
<reference evidence="3" key="1">
    <citation type="submission" date="2020-02" db="EMBL/GenBank/DDBJ databases">
        <authorList>
            <person name="Meier V. D."/>
        </authorList>
    </citation>
    <scope>NUCLEOTIDE SEQUENCE</scope>
    <source>
        <strain evidence="3">AVDCRST_MAG20</strain>
    </source>
</reference>
<evidence type="ECO:0000313" key="3">
    <source>
        <dbReference type="EMBL" id="CAA9210412.1"/>
    </source>
</evidence>
<dbReference type="PROSITE" id="PS51257">
    <property type="entry name" value="PROKAR_LIPOPROTEIN"/>
    <property type="match status" value="1"/>
</dbReference>
<dbReference type="SUPFAM" id="SSF49503">
    <property type="entry name" value="Cupredoxins"/>
    <property type="match status" value="1"/>
</dbReference>
<organism evidence="3">
    <name type="scientific">uncultured Acidimicrobiales bacterium</name>
    <dbReference type="NCBI Taxonomy" id="310071"/>
    <lineage>
        <taxon>Bacteria</taxon>
        <taxon>Bacillati</taxon>
        <taxon>Actinomycetota</taxon>
        <taxon>Acidimicrobiia</taxon>
        <taxon>Acidimicrobiales</taxon>
        <taxon>environmental samples</taxon>
    </lineage>
</organism>
<keyword evidence="2" id="KW-0732">Signal</keyword>
<evidence type="ECO:0000256" key="2">
    <source>
        <dbReference type="SAM" id="SignalP"/>
    </source>
</evidence>
<evidence type="ECO:0000256" key="1">
    <source>
        <dbReference type="SAM" id="MobiDB-lite"/>
    </source>
</evidence>
<feature type="chain" id="PRO_5039377387" description="EfeO-type cupredoxin-like domain-containing protein" evidence="2">
    <location>
        <begin position="23"/>
        <end position="159"/>
    </location>
</feature>
<dbReference type="InterPro" id="IPR008972">
    <property type="entry name" value="Cupredoxin"/>
</dbReference>
<proteinExistence type="predicted"/>
<name>A0A6J4GYN2_9ACTN</name>
<dbReference type="AlphaFoldDB" id="A0A6J4GYN2"/>
<dbReference type="EMBL" id="CADCSY010000005">
    <property type="protein sequence ID" value="CAA9210412.1"/>
    <property type="molecule type" value="Genomic_DNA"/>
</dbReference>